<accession>A0AAN4VX59</accession>
<dbReference type="Proteomes" id="UP001310022">
    <property type="component" value="Unassembled WGS sequence"/>
</dbReference>
<reference evidence="1 2" key="1">
    <citation type="submission" date="2021-12" db="EMBL/GenBank/DDBJ databases">
        <title>Genome sequencing of bacteria with rrn-lacking chromosome and rrn-plasmid.</title>
        <authorList>
            <person name="Anda M."/>
            <person name="Iwasaki W."/>
        </authorList>
    </citation>
    <scope>NUCLEOTIDE SEQUENCE [LARGE SCALE GENOMIC DNA]</scope>
    <source>
        <strain evidence="1 2">NBRC 15940</strain>
    </source>
</reference>
<comment type="caution">
    <text evidence="1">The sequence shown here is derived from an EMBL/GenBank/DDBJ whole genome shotgun (WGS) entry which is preliminary data.</text>
</comment>
<protein>
    <submittedName>
        <fullName evidence="1">Uncharacterized protein</fullName>
    </submittedName>
</protein>
<dbReference type="EMBL" id="BQKE01000001">
    <property type="protein sequence ID" value="GJM60542.1"/>
    <property type="molecule type" value="Genomic_DNA"/>
</dbReference>
<organism evidence="1 2">
    <name type="scientific">Persicobacter diffluens</name>
    <dbReference type="NCBI Taxonomy" id="981"/>
    <lineage>
        <taxon>Bacteria</taxon>
        <taxon>Pseudomonadati</taxon>
        <taxon>Bacteroidota</taxon>
        <taxon>Cytophagia</taxon>
        <taxon>Cytophagales</taxon>
        <taxon>Persicobacteraceae</taxon>
        <taxon>Persicobacter</taxon>
    </lineage>
</organism>
<keyword evidence="2" id="KW-1185">Reference proteome</keyword>
<evidence type="ECO:0000313" key="1">
    <source>
        <dbReference type="EMBL" id="GJM60542.1"/>
    </source>
</evidence>
<evidence type="ECO:0000313" key="2">
    <source>
        <dbReference type="Proteomes" id="UP001310022"/>
    </source>
</evidence>
<dbReference type="RefSeq" id="WP_338236264.1">
    <property type="nucleotide sequence ID" value="NZ_BQKE01000001.1"/>
</dbReference>
<sequence length="183" mass="20678">MKRLFFLLTISLSLWSCIGDDCCVDPLPPGNTRFDLNKIYEPIYAETTEIPTQLAEKRAIESAGQVTIYQHYLMIAESGIGIHIINNENPENPQKIGFLPIPAINGFSIKNDFIYAKHLSDLVVLKINFEQSTVEEVQRLPDQFPHNVYDELPPGLKIVCPDESKGEIIGWKESKATSTKCKR</sequence>
<dbReference type="AlphaFoldDB" id="A0AAN4VX59"/>
<proteinExistence type="predicted"/>
<gene>
    <name evidence="1" type="ORF">PEDI_10940</name>
</gene>
<name>A0AAN4VX59_9BACT</name>